<dbReference type="GO" id="GO:0001216">
    <property type="term" value="F:DNA-binding transcription activator activity"/>
    <property type="evidence" value="ECO:0007669"/>
    <property type="project" value="InterPro"/>
</dbReference>
<evidence type="ECO:0000313" key="11">
    <source>
        <dbReference type="EMBL" id="SHH28874.1"/>
    </source>
</evidence>
<dbReference type="InterPro" id="IPR007634">
    <property type="entry name" value="RNA_pol_sigma_54_DNA-bd"/>
</dbReference>
<feature type="domain" description="RNA polymerase sigma factor 54 DNA-binding" evidence="9">
    <location>
        <begin position="294"/>
        <end position="453"/>
    </location>
</feature>
<keyword evidence="12" id="KW-1185">Reference proteome</keyword>
<evidence type="ECO:0000259" key="9">
    <source>
        <dbReference type="Pfam" id="PF04552"/>
    </source>
</evidence>
<dbReference type="STRING" id="1121316.SAMN02745207_00680"/>
<evidence type="ECO:0000256" key="6">
    <source>
        <dbReference type="ARBA" id="ARBA00023082"/>
    </source>
</evidence>
<dbReference type="Gene3D" id="1.10.10.1330">
    <property type="entry name" value="RNA polymerase sigma-54 factor, core-binding domain"/>
    <property type="match status" value="1"/>
</dbReference>
<dbReference type="OrthoDB" id="9814402at2"/>
<name>A0A1M5RRI1_9CLOT</name>
<dbReference type="PIRSF" id="PIRSF000774">
    <property type="entry name" value="RpoN"/>
    <property type="match status" value="1"/>
</dbReference>
<accession>A0A1M5RRI1</accession>
<dbReference type="PANTHER" id="PTHR32248">
    <property type="entry name" value="RNA POLYMERASE SIGMA-54 FACTOR"/>
    <property type="match status" value="1"/>
</dbReference>
<dbReference type="Pfam" id="PF04552">
    <property type="entry name" value="Sigma54_DBD"/>
    <property type="match status" value="1"/>
</dbReference>
<dbReference type="GO" id="GO:0006352">
    <property type="term" value="P:DNA-templated transcription initiation"/>
    <property type="evidence" value="ECO:0007669"/>
    <property type="project" value="InterPro"/>
</dbReference>
<dbReference type="NCBIfam" id="TIGR02395">
    <property type="entry name" value="rpoN_sigma"/>
    <property type="match status" value="1"/>
</dbReference>
<feature type="domain" description="RNA polymerase sigma factor 54 core-binding" evidence="10">
    <location>
        <begin position="94"/>
        <end position="280"/>
    </location>
</feature>
<dbReference type="Gene3D" id="1.10.10.60">
    <property type="entry name" value="Homeodomain-like"/>
    <property type="match status" value="1"/>
</dbReference>
<dbReference type="GO" id="GO:0016779">
    <property type="term" value="F:nucleotidyltransferase activity"/>
    <property type="evidence" value="ECO:0007669"/>
    <property type="project" value="UniProtKB-KW"/>
</dbReference>
<dbReference type="Pfam" id="PF04963">
    <property type="entry name" value="Sigma54_CBD"/>
    <property type="match status" value="1"/>
</dbReference>
<proteinExistence type="inferred from homology"/>
<keyword evidence="8" id="KW-0804">Transcription</keyword>
<organism evidence="11 12">
    <name type="scientific">Clostridium grantii DSM 8605</name>
    <dbReference type="NCBI Taxonomy" id="1121316"/>
    <lineage>
        <taxon>Bacteria</taxon>
        <taxon>Bacillati</taxon>
        <taxon>Bacillota</taxon>
        <taxon>Clostridia</taxon>
        <taxon>Eubacteriales</taxon>
        <taxon>Clostridiaceae</taxon>
        <taxon>Clostridium</taxon>
    </lineage>
</organism>
<evidence type="ECO:0000256" key="2">
    <source>
        <dbReference type="ARBA" id="ARBA00022478"/>
    </source>
</evidence>
<dbReference type="PROSITE" id="PS00717">
    <property type="entry name" value="SIGMA54_1"/>
    <property type="match status" value="1"/>
</dbReference>
<dbReference type="GO" id="GO:0016987">
    <property type="term" value="F:sigma factor activity"/>
    <property type="evidence" value="ECO:0007669"/>
    <property type="project" value="UniProtKB-KW"/>
</dbReference>
<evidence type="ECO:0000259" key="10">
    <source>
        <dbReference type="Pfam" id="PF04963"/>
    </source>
</evidence>
<dbReference type="Pfam" id="PF00309">
    <property type="entry name" value="Sigma54_AID"/>
    <property type="match status" value="1"/>
</dbReference>
<dbReference type="PANTHER" id="PTHR32248:SF4">
    <property type="entry name" value="RNA POLYMERASE SIGMA-54 FACTOR"/>
    <property type="match status" value="1"/>
</dbReference>
<evidence type="ECO:0000256" key="5">
    <source>
        <dbReference type="ARBA" id="ARBA00023015"/>
    </source>
</evidence>
<keyword evidence="7" id="KW-0238">DNA-binding</keyword>
<evidence type="ECO:0000256" key="8">
    <source>
        <dbReference type="ARBA" id="ARBA00023163"/>
    </source>
</evidence>
<keyword evidence="2" id="KW-0240">DNA-directed RNA polymerase</keyword>
<evidence type="ECO:0000256" key="4">
    <source>
        <dbReference type="ARBA" id="ARBA00022695"/>
    </source>
</evidence>
<dbReference type="GO" id="GO:0003677">
    <property type="term" value="F:DNA binding"/>
    <property type="evidence" value="ECO:0007669"/>
    <property type="project" value="UniProtKB-KW"/>
</dbReference>
<keyword evidence="3" id="KW-0808">Transferase</keyword>
<evidence type="ECO:0000256" key="1">
    <source>
        <dbReference type="ARBA" id="ARBA00008798"/>
    </source>
</evidence>
<dbReference type="InterPro" id="IPR007046">
    <property type="entry name" value="RNA_pol_sigma_54_core-bd"/>
</dbReference>
<dbReference type="PRINTS" id="PR00045">
    <property type="entry name" value="SIGMA54FCT"/>
</dbReference>
<gene>
    <name evidence="11" type="ORF">SAMN02745207_00680</name>
</gene>
<dbReference type="EMBL" id="FQXM01000003">
    <property type="protein sequence ID" value="SHH28874.1"/>
    <property type="molecule type" value="Genomic_DNA"/>
</dbReference>
<dbReference type="PROSITE" id="PS00718">
    <property type="entry name" value="SIGMA54_2"/>
    <property type="match status" value="1"/>
</dbReference>
<comment type="similarity">
    <text evidence="1">Belongs to the sigma-54 factor family.</text>
</comment>
<evidence type="ECO:0000256" key="7">
    <source>
        <dbReference type="ARBA" id="ARBA00023125"/>
    </source>
</evidence>
<dbReference type="PROSITE" id="PS50044">
    <property type="entry name" value="SIGMA54_3"/>
    <property type="match status" value="1"/>
</dbReference>
<evidence type="ECO:0000256" key="3">
    <source>
        <dbReference type="ARBA" id="ARBA00022679"/>
    </source>
</evidence>
<sequence length="454" mass="53479">MKMEFDLRMTQEQKLIMTQQMQMSVKILQMTNMEMQSYITKEIEENPILETEKKSKEKKDDIDYKELIKYLDDDFNYSNKNYYVNNEEEVSPFTFISAKKSLKEYLIEQVIDLNLSESLKYLCMYIVEDIDSRGYLYTNKNILAEELNVEISTVEEALKVIHSLDPPGIGGVNLIECLKIQLNKKQITDKEIYLIVENYLQSMADNKYAVIAKELNISIQEAQRYGDIIKTLEPKPSRGFYTGEETNYISPEAHIKKINDEYFVIMNNDEIPKLNINKTYKNIIYNDEDEKTVKYVKDKINSALFLIKSINQRESTIFRILTKLVEVQRDYFDMGEKYLKPLTLKELAEMLQIHESTVSRAIRDKYVYTDKGTIKIKDLFITGIAQNNYDDNVSTLIIKKEIKNIVESEDSKKPYSDQKICDLLKEKNFNISRRTVAKYREELEIKSSSKRKRY</sequence>
<dbReference type="InterPro" id="IPR000394">
    <property type="entry name" value="RNA_pol_sigma_54"/>
</dbReference>
<dbReference type="AlphaFoldDB" id="A0A1M5RRI1"/>
<dbReference type="InterPro" id="IPR038709">
    <property type="entry name" value="RpoN_core-bd_sf"/>
</dbReference>
<keyword evidence="4" id="KW-0548">Nucleotidyltransferase</keyword>
<evidence type="ECO:0000313" key="12">
    <source>
        <dbReference type="Proteomes" id="UP000184447"/>
    </source>
</evidence>
<keyword evidence="6" id="KW-0731">Sigma factor</keyword>
<dbReference type="Proteomes" id="UP000184447">
    <property type="component" value="Unassembled WGS sequence"/>
</dbReference>
<reference evidence="11 12" key="1">
    <citation type="submission" date="2016-11" db="EMBL/GenBank/DDBJ databases">
        <authorList>
            <person name="Jaros S."/>
            <person name="Januszkiewicz K."/>
            <person name="Wedrychowicz H."/>
        </authorList>
    </citation>
    <scope>NUCLEOTIDE SEQUENCE [LARGE SCALE GENOMIC DNA]</scope>
    <source>
        <strain evidence="11 12">DSM 8605</strain>
    </source>
</reference>
<dbReference type="GO" id="GO:0000428">
    <property type="term" value="C:DNA-directed RNA polymerase complex"/>
    <property type="evidence" value="ECO:0007669"/>
    <property type="project" value="UniProtKB-KW"/>
</dbReference>
<keyword evidence="5" id="KW-0805">Transcription regulation</keyword>
<protein>
    <submittedName>
        <fullName evidence="11">RNA polymerase, sigma 54 subunit, RpoN/SigL</fullName>
    </submittedName>
</protein>